<dbReference type="InterPro" id="IPR020568">
    <property type="entry name" value="Ribosomal_Su5_D2-typ_SF"/>
</dbReference>
<feature type="binding site" evidence="8">
    <location>
        <position position="82"/>
    </location>
    <ligand>
        <name>ATP</name>
        <dbReference type="ChEBI" id="CHEBI:30616"/>
    </ligand>
</feature>
<comment type="similarity">
    <text evidence="1 7">Belongs to the heat shock protein 90 family.</text>
</comment>
<evidence type="ECO:0000256" key="3">
    <source>
        <dbReference type="ARBA" id="ARBA00022741"/>
    </source>
</evidence>
<dbReference type="SUPFAM" id="SSF110942">
    <property type="entry name" value="HSP90 C-terminal domain"/>
    <property type="match status" value="1"/>
</dbReference>
<dbReference type="GO" id="GO:0140662">
    <property type="term" value="F:ATP-dependent protein folding chaperone"/>
    <property type="evidence" value="ECO:0007669"/>
    <property type="project" value="InterPro"/>
</dbReference>
<feature type="binding site" evidence="8">
    <location>
        <position position="96"/>
    </location>
    <ligand>
        <name>ATP</name>
        <dbReference type="ChEBI" id="CHEBI:30616"/>
    </ligand>
</feature>
<evidence type="ECO:0000256" key="1">
    <source>
        <dbReference type="ARBA" id="ARBA00008239"/>
    </source>
</evidence>
<protein>
    <recommendedName>
        <fullName evidence="7">Chaperone protein HtpG</fullName>
    </recommendedName>
    <alternativeName>
        <fullName evidence="7">Heat shock protein HtpG</fullName>
    </alternativeName>
    <alternativeName>
        <fullName evidence="7">High temperature protein G</fullName>
    </alternativeName>
</protein>
<dbReference type="Gene3D" id="3.30.230.80">
    <property type="match status" value="1"/>
</dbReference>
<keyword evidence="2 7" id="KW-0963">Cytoplasm</keyword>
<comment type="function">
    <text evidence="7">Molecular chaperone. Has ATPase activity.</text>
</comment>
<dbReference type="SUPFAM" id="SSF55874">
    <property type="entry name" value="ATPase domain of HSP90 chaperone/DNA topoisomerase II/histidine kinase"/>
    <property type="match status" value="1"/>
</dbReference>
<feature type="binding site" evidence="8">
    <location>
        <position position="90"/>
    </location>
    <ligand>
        <name>ATP</name>
        <dbReference type="ChEBI" id="CHEBI:30616"/>
    </ligand>
</feature>
<evidence type="ECO:0000256" key="4">
    <source>
        <dbReference type="ARBA" id="ARBA00022840"/>
    </source>
</evidence>
<dbReference type="Gene3D" id="1.20.120.790">
    <property type="entry name" value="Heat shock protein 90, C-terminal domain"/>
    <property type="match status" value="1"/>
</dbReference>
<dbReference type="KEGG" id="bda:FSZ17_12155"/>
<dbReference type="Gene3D" id="3.40.50.11260">
    <property type="match status" value="1"/>
</dbReference>
<dbReference type="InterPro" id="IPR037196">
    <property type="entry name" value="HSP90_C"/>
</dbReference>
<feature type="binding site" evidence="8">
    <location>
        <position position="35"/>
    </location>
    <ligand>
        <name>ATP</name>
        <dbReference type="ChEBI" id="CHEBI:30616"/>
    </ligand>
</feature>
<feature type="region of interest" description="C" evidence="7">
    <location>
        <begin position="553"/>
        <end position="626"/>
    </location>
</feature>
<dbReference type="FunFam" id="3.30.565.10:FF:000357">
    <property type="entry name" value="Heat shock protein HSP 90-beta"/>
    <property type="match status" value="1"/>
</dbReference>
<dbReference type="PANTHER" id="PTHR11528">
    <property type="entry name" value="HEAT SHOCK PROTEIN 90 FAMILY MEMBER"/>
    <property type="match status" value="1"/>
</dbReference>
<keyword evidence="10" id="KW-1185">Reference proteome</keyword>
<sequence length="626" mass="73071">MEKKQFQAESKRLLEMMINSIYSQKEVFLRELISNASDAIDKIYYKALTDDTLTFNKDSYYIKVIPNKANRTLTIIDTGIGMSKEDLENNLGIIAKSGSLAFKSENELKDGHDIIGQFGVGFYAAFMVADVVTVISKALGQEEAYKWESEGADGYTITPFEKEQVGTEIILKIKENIEEENFDEYLEEYRLKAIIKKYSDFIRYPIKMEMTGKRPIEGNETELEDYTEEQIINSMVPIWRKNKNELTTEDYEKFYTEKHYGFDKPLKHIHISVDGTIRYNAILYIPEKIPFDYYSKEFEKGLELYSNGVLIMNKCSDLLPDYFSFVKGMVDSEDLTLNISREMLQHDRQLKLIEKNINKKIKSELLSLLKNEREKYEEFYKSFGRQLKFGVYNDFGTHKEVLQDLIMFYSSKEKKMVTLDEYVSRMTEDQKYIYYASGESNERIEKLPQTELLAEKGYEILYFTDDIDEFAIRMLMNYKEKEFKSVSSGDLGLDEEEIEKADENEQNENKELFDFMKNVLADKVKDVRLSKRLRSHPVCLTTDGEISIEMEKVLNSMPDNQNIKADKVLEINNNHEVFQSLVTAHANDKEKLKLYTNLLYNQALLIEGLPINDPVEFTNDICKVMV</sequence>
<evidence type="ECO:0000256" key="6">
    <source>
        <dbReference type="ARBA" id="ARBA00023186"/>
    </source>
</evidence>
<evidence type="ECO:0000256" key="5">
    <source>
        <dbReference type="ARBA" id="ARBA00023016"/>
    </source>
</evidence>
<keyword evidence="5 7" id="KW-0346">Stress response</keyword>
<feature type="binding site" evidence="8">
    <location>
        <position position="77"/>
    </location>
    <ligand>
        <name>ATP</name>
        <dbReference type="ChEBI" id="CHEBI:30616"/>
    </ligand>
</feature>
<dbReference type="PROSITE" id="PS00298">
    <property type="entry name" value="HSP90"/>
    <property type="match status" value="1"/>
</dbReference>
<keyword evidence="6 7" id="KW-0143">Chaperone</keyword>
<dbReference type="NCBIfam" id="NF003555">
    <property type="entry name" value="PRK05218.1"/>
    <property type="match status" value="1"/>
</dbReference>
<dbReference type="OrthoDB" id="9802640at2"/>
<evidence type="ECO:0000313" key="10">
    <source>
        <dbReference type="Proteomes" id="UP000321555"/>
    </source>
</evidence>
<dbReference type="AlphaFoldDB" id="A0A5B8Z910"/>
<dbReference type="GO" id="GO:0005737">
    <property type="term" value="C:cytoplasm"/>
    <property type="evidence" value="ECO:0007669"/>
    <property type="project" value="UniProtKB-SubCell"/>
</dbReference>
<dbReference type="GO" id="GO:0016887">
    <property type="term" value="F:ATP hydrolysis activity"/>
    <property type="evidence" value="ECO:0007669"/>
    <property type="project" value="InterPro"/>
</dbReference>
<dbReference type="RefSeq" id="WP_057776817.1">
    <property type="nucleotide sequence ID" value="NZ_CP042593.1"/>
</dbReference>
<dbReference type="CDD" id="cd16927">
    <property type="entry name" value="HATPase_Hsp90-like"/>
    <property type="match status" value="1"/>
</dbReference>
<dbReference type="PRINTS" id="PR00775">
    <property type="entry name" value="HEATSHOCK90"/>
</dbReference>
<dbReference type="EMBL" id="CP042593">
    <property type="protein sequence ID" value="QED47936.1"/>
    <property type="molecule type" value="Genomic_DNA"/>
</dbReference>
<comment type="subcellular location">
    <subcellularLocation>
        <location evidence="7">Cytoplasm</location>
    </subcellularLocation>
</comment>
<evidence type="ECO:0000256" key="2">
    <source>
        <dbReference type="ARBA" id="ARBA00022490"/>
    </source>
</evidence>
<organism evidence="9 10">
    <name type="scientific">Cytobacillus dafuensis</name>
    <name type="common">Bacillus dafuensis</name>
    <dbReference type="NCBI Taxonomy" id="1742359"/>
    <lineage>
        <taxon>Bacteria</taxon>
        <taxon>Bacillati</taxon>
        <taxon>Bacillota</taxon>
        <taxon>Bacilli</taxon>
        <taxon>Bacillales</taxon>
        <taxon>Bacillaceae</taxon>
        <taxon>Cytobacillus</taxon>
    </lineage>
</organism>
<dbReference type="InterPro" id="IPR019805">
    <property type="entry name" value="Heat_shock_protein_90_CS"/>
</dbReference>
<dbReference type="InterPro" id="IPR020575">
    <property type="entry name" value="Hsp90_N"/>
</dbReference>
<evidence type="ECO:0000313" key="9">
    <source>
        <dbReference type="EMBL" id="QED47936.1"/>
    </source>
</evidence>
<dbReference type="GO" id="GO:0051082">
    <property type="term" value="F:unfolded protein binding"/>
    <property type="evidence" value="ECO:0007669"/>
    <property type="project" value="UniProtKB-UniRule"/>
</dbReference>
<feature type="binding site" evidence="8">
    <location>
        <position position="341"/>
    </location>
    <ligand>
        <name>ATP</name>
        <dbReference type="ChEBI" id="CHEBI:30616"/>
    </ligand>
</feature>
<comment type="subunit">
    <text evidence="7">Homodimer.</text>
</comment>
<dbReference type="Pfam" id="PF13589">
    <property type="entry name" value="HATPase_c_3"/>
    <property type="match status" value="1"/>
</dbReference>
<name>A0A5B8Z910_CYTDA</name>
<keyword evidence="3 7" id="KW-0547">Nucleotide-binding</keyword>
<evidence type="ECO:0000256" key="7">
    <source>
        <dbReference type="HAMAP-Rule" id="MF_00505"/>
    </source>
</evidence>
<feature type="region of interest" description="A; substrate-binding" evidence="7">
    <location>
        <begin position="1"/>
        <end position="341"/>
    </location>
</feature>
<feature type="binding site" evidence="8">
    <location>
        <begin position="97"/>
        <end position="98"/>
    </location>
    <ligand>
        <name>ATP</name>
        <dbReference type="ChEBI" id="CHEBI:30616"/>
    </ligand>
</feature>
<dbReference type="FunFam" id="3.40.50.11260:FF:000008">
    <property type="entry name" value="Chaperone protein HtpG"/>
    <property type="match status" value="1"/>
</dbReference>
<dbReference type="GO" id="GO:0005524">
    <property type="term" value="F:ATP binding"/>
    <property type="evidence" value="ECO:0007669"/>
    <property type="project" value="UniProtKB-UniRule"/>
</dbReference>
<reference evidence="10" key="1">
    <citation type="submission" date="2019-08" db="EMBL/GenBank/DDBJ databases">
        <authorList>
            <person name="Zheng X."/>
        </authorList>
    </citation>
    <scope>NUCLEOTIDE SEQUENCE [LARGE SCALE GENOMIC DNA]</scope>
    <source>
        <strain evidence="10">FJAT-25496</strain>
    </source>
</reference>
<dbReference type="SUPFAM" id="SSF54211">
    <property type="entry name" value="Ribosomal protein S5 domain 2-like"/>
    <property type="match status" value="1"/>
</dbReference>
<dbReference type="InterPro" id="IPR036890">
    <property type="entry name" value="HATPase_C_sf"/>
</dbReference>
<feature type="binding site" evidence="8">
    <location>
        <position position="167"/>
    </location>
    <ligand>
        <name>ATP</name>
        <dbReference type="ChEBI" id="CHEBI:30616"/>
    </ligand>
</feature>
<dbReference type="PIRSF" id="PIRSF002583">
    <property type="entry name" value="Hsp90"/>
    <property type="match status" value="1"/>
</dbReference>
<dbReference type="FunFam" id="1.20.120.790:FF:000006">
    <property type="entry name" value="Chaperone protein HtpG"/>
    <property type="match status" value="1"/>
</dbReference>
<dbReference type="InterPro" id="IPR001404">
    <property type="entry name" value="Hsp90_fam"/>
</dbReference>
<dbReference type="Gene3D" id="3.30.565.10">
    <property type="entry name" value="Histidine kinase-like ATPase, C-terminal domain"/>
    <property type="match status" value="1"/>
</dbReference>
<dbReference type="HAMAP" id="MF_00505">
    <property type="entry name" value="HSP90"/>
    <property type="match status" value="1"/>
</dbReference>
<dbReference type="STRING" id="1742359.GCA_001439625_00096"/>
<evidence type="ECO:0000256" key="8">
    <source>
        <dbReference type="PIRSR" id="PIRSR002583-1"/>
    </source>
</evidence>
<feature type="binding site" evidence="8">
    <location>
        <begin position="117"/>
        <end position="122"/>
    </location>
    <ligand>
        <name>ATP</name>
        <dbReference type="ChEBI" id="CHEBI:30616"/>
    </ligand>
</feature>
<keyword evidence="4 7" id="KW-0067">ATP-binding</keyword>
<accession>A0A5B8Z910</accession>
<proteinExistence type="inferred from homology"/>
<dbReference type="Proteomes" id="UP000321555">
    <property type="component" value="Chromosome"/>
</dbReference>
<gene>
    <name evidence="7 9" type="primary">htpG</name>
    <name evidence="9" type="ORF">FSZ17_12155</name>
</gene>
<dbReference type="Pfam" id="PF00183">
    <property type="entry name" value="HSP90"/>
    <property type="match status" value="1"/>
</dbReference>
<comment type="caution">
    <text evidence="7">Lacks conserved residue(s) required for the propagation of feature annotation.</text>
</comment>
<feature type="binding site" evidence="8">
    <location>
        <position position="31"/>
    </location>
    <ligand>
        <name>ATP</name>
        <dbReference type="ChEBI" id="CHEBI:30616"/>
    </ligand>
</feature>